<gene>
    <name evidence="4" type="primary">OSJNBa0079C19.8</name>
</gene>
<organism evidence="4 5">
    <name type="scientific">Oryza sativa subsp. japonica</name>
    <name type="common">Rice</name>
    <dbReference type="NCBI Taxonomy" id="39947"/>
    <lineage>
        <taxon>Eukaryota</taxon>
        <taxon>Viridiplantae</taxon>
        <taxon>Streptophyta</taxon>
        <taxon>Embryophyta</taxon>
        <taxon>Tracheophyta</taxon>
        <taxon>Spermatophyta</taxon>
        <taxon>Magnoliopsida</taxon>
        <taxon>Liliopsida</taxon>
        <taxon>Poales</taxon>
        <taxon>Poaceae</taxon>
        <taxon>BOP clade</taxon>
        <taxon>Oryzoideae</taxon>
        <taxon>Oryzeae</taxon>
        <taxon>Oryzinae</taxon>
        <taxon>Oryza</taxon>
        <taxon>Oryza sativa</taxon>
    </lineage>
</organism>
<dbReference type="InterPro" id="IPR036875">
    <property type="entry name" value="Znf_CCHC_sf"/>
</dbReference>
<dbReference type="InterPro" id="IPR051714">
    <property type="entry name" value="Znf_CCHC_NABP"/>
</dbReference>
<dbReference type="PANTHER" id="PTHR23002">
    <property type="entry name" value="ZINC FINGER CCHC DOMAIN CONTAINING PROTEIN"/>
    <property type="match status" value="1"/>
</dbReference>
<evidence type="ECO:0000256" key="2">
    <source>
        <dbReference type="SAM" id="MobiDB-lite"/>
    </source>
</evidence>
<dbReference type="AlphaFoldDB" id="Q7XM74"/>
<feature type="compositionally biased region" description="Acidic residues" evidence="2">
    <location>
        <begin position="252"/>
        <end position="268"/>
    </location>
</feature>
<feature type="domain" description="CCHC-type" evidence="3">
    <location>
        <begin position="415"/>
        <end position="429"/>
    </location>
</feature>
<dbReference type="Gene3D" id="4.10.60.10">
    <property type="entry name" value="Zinc finger, CCHC-type"/>
    <property type="match status" value="2"/>
</dbReference>
<feature type="region of interest" description="Disordered" evidence="2">
    <location>
        <begin position="208"/>
        <end position="268"/>
    </location>
</feature>
<dbReference type="PROSITE" id="PS50158">
    <property type="entry name" value="ZF_CCHC"/>
    <property type="match status" value="2"/>
</dbReference>
<accession>Q7XM74</accession>
<feature type="region of interest" description="Disordered" evidence="2">
    <location>
        <begin position="1"/>
        <end position="37"/>
    </location>
</feature>
<evidence type="ECO:0000313" key="5">
    <source>
        <dbReference type="Proteomes" id="UP000000763"/>
    </source>
</evidence>
<dbReference type="GO" id="GO:0008270">
    <property type="term" value="F:zinc ion binding"/>
    <property type="evidence" value="ECO:0007669"/>
    <property type="project" value="UniProtKB-KW"/>
</dbReference>
<sequence length="584" mass="64904">MRDNFNGSGSRQFHGSTQLTSNSIPRQPLEDQPQPQVMANQTQTVEELLQQMRCRYQIYQMQQMQQQCQESRQCHPPQVRDQMPARNPNQSQSQEFPISAPKTPVKMRSRSPKITTAKSTSDQRKVSATCYDCGEQGHYVRNCPWKVFARSPEKDEKQCPGSNQAPSQSTDKKDGTLQRNSGANRTVIWKMDNGRTIIITSSEFTPEDAARIPKRQRGRNTFRGARQLTRHLIKYGPPRPEDDESGERFSADDDDDNDDDNDDNDDATLDSFRERELKFKACARCGIVGHTASLCLPTCRCGEYTHYSDACPLRKVTCFLCEGTDHVPKDCQLNAVIAKTKKEQGTTVQPIRQPMTIDNSGHNPSALSLTPAPVEANHGRSNVTKDVHKPLLVPVSAAKVHNQKPAPQDQASRLCRNCRKPGHRFSDCPLPRAAKAVRRDSQVTSTAHDTKRHLNVQPPPQRIIVKGTVKGRIVPPAIVSSLQHQRQQGKQCQENNSSLQLQRGGTLLRQHPQQVLSAPGRPTVVSSSNAPGIAPIWRPIDKSPLGNPTGKKILPVTADKIVAPPPSKINKQSNVPGETSGSRN</sequence>
<protein>
    <submittedName>
        <fullName evidence="4">OSJNBa0079C19.8 protein</fullName>
    </submittedName>
</protein>
<evidence type="ECO:0000313" key="4">
    <source>
        <dbReference type="EMBL" id="CAE04767.3"/>
    </source>
</evidence>
<feature type="compositionally biased region" description="Polar residues" evidence="2">
    <location>
        <begin position="1"/>
        <end position="25"/>
    </location>
</feature>
<feature type="compositionally biased region" description="Polar residues" evidence="2">
    <location>
        <begin position="160"/>
        <end position="169"/>
    </location>
</feature>
<proteinExistence type="predicted"/>
<keyword evidence="1" id="KW-0479">Metal-binding</keyword>
<keyword evidence="1" id="KW-0863">Zinc-finger</keyword>
<feature type="region of interest" description="Disordered" evidence="2">
    <location>
        <begin position="154"/>
        <end position="186"/>
    </location>
</feature>
<dbReference type="Pfam" id="PF00098">
    <property type="entry name" value="zf-CCHC"/>
    <property type="match status" value="2"/>
</dbReference>
<dbReference type="GO" id="GO:0003676">
    <property type="term" value="F:nucleic acid binding"/>
    <property type="evidence" value="ECO:0007669"/>
    <property type="project" value="InterPro"/>
</dbReference>
<feature type="compositionally biased region" description="Polar residues" evidence="2">
    <location>
        <begin position="569"/>
        <end position="584"/>
    </location>
</feature>
<reference evidence="5" key="1">
    <citation type="journal article" date="2005" name="Nature">
        <title>The map-based sequence of the rice genome.</title>
        <authorList>
            <consortium name="International rice genome sequencing project (IRGSP)"/>
            <person name="Matsumoto T."/>
            <person name="Wu J."/>
            <person name="Kanamori H."/>
            <person name="Katayose Y."/>
            <person name="Fujisawa M."/>
            <person name="Namiki N."/>
            <person name="Mizuno H."/>
            <person name="Yamamoto K."/>
            <person name="Antonio B.A."/>
            <person name="Baba T."/>
            <person name="Sakata K."/>
            <person name="Nagamura Y."/>
            <person name="Aoki H."/>
            <person name="Arikawa K."/>
            <person name="Arita K."/>
            <person name="Bito T."/>
            <person name="Chiden Y."/>
            <person name="Fujitsuka N."/>
            <person name="Fukunaka R."/>
            <person name="Hamada M."/>
            <person name="Harada C."/>
            <person name="Hayashi A."/>
            <person name="Hijishita S."/>
            <person name="Honda M."/>
            <person name="Hosokawa S."/>
            <person name="Ichikawa Y."/>
            <person name="Idonuma A."/>
            <person name="Iijima M."/>
            <person name="Ikeda M."/>
            <person name="Ikeno M."/>
            <person name="Ito K."/>
            <person name="Ito S."/>
            <person name="Ito T."/>
            <person name="Ito Y."/>
            <person name="Ito Y."/>
            <person name="Iwabuchi A."/>
            <person name="Kamiya K."/>
            <person name="Karasawa W."/>
            <person name="Kurita K."/>
            <person name="Katagiri S."/>
            <person name="Kikuta A."/>
            <person name="Kobayashi H."/>
            <person name="Kobayashi N."/>
            <person name="Machita K."/>
            <person name="Maehara T."/>
            <person name="Masukawa M."/>
            <person name="Mizubayashi T."/>
            <person name="Mukai Y."/>
            <person name="Nagasaki H."/>
            <person name="Nagata Y."/>
            <person name="Naito S."/>
            <person name="Nakashima M."/>
            <person name="Nakama Y."/>
            <person name="Nakamichi Y."/>
            <person name="Nakamura M."/>
            <person name="Meguro A."/>
            <person name="Negishi M."/>
            <person name="Ohta I."/>
            <person name="Ohta T."/>
            <person name="Okamoto M."/>
            <person name="Ono N."/>
            <person name="Saji S."/>
            <person name="Sakaguchi M."/>
            <person name="Sakai K."/>
            <person name="Shibata M."/>
            <person name="Shimokawa T."/>
            <person name="Song J."/>
            <person name="Takazaki Y."/>
            <person name="Terasawa K."/>
            <person name="Tsugane M."/>
            <person name="Tsuji K."/>
            <person name="Ueda S."/>
            <person name="Waki K."/>
            <person name="Yamagata H."/>
            <person name="Yamamoto M."/>
            <person name="Yamamoto S."/>
            <person name="Yamane H."/>
            <person name="Yoshiki S."/>
            <person name="Yoshihara R."/>
            <person name="Yukawa K."/>
            <person name="Zhong H."/>
            <person name="Yano M."/>
            <person name="Yuan Q."/>
            <person name="Ouyang S."/>
            <person name="Liu J."/>
            <person name="Jones K.M."/>
            <person name="Gansberger K."/>
            <person name="Moffat K."/>
            <person name="Hill J."/>
            <person name="Bera J."/>
            <person name="Fadrosh D."/>
            <person name="Jin S."/>
            <person name="Johri S."/>
            <person name="Kim M."/>
            <person name="Overton L."/>
            <person name="Reardon M."/>
            <person name="Tsitrin T."/>
            <person name="Vuong H."/>
            <person name="Weaver B."/>
            <person name="Ciecko A."/>
            <person name="Tallon L."/>
            <person name="Jackson J."/>
            <person name="Pai G."/>
            <person name="Aken S.V."/>
            <person name="Utterback T."/>
            <person name="Reidmuller S."/>
            <person name="Feldblyum T."/>
            <person name="Hsiao J."/>
            <person name="Zismann V."/>
            <person name="Iobst S."/>
            <person name="de Vazeille A.R."/>
            <person name="Buell C.R."/>
            <person name="Ying K."/>
            <person name="Li Y."/>
            <person name="Lu T."/>
            <person name="Huang Y."/>
            <person name="Zhao Q."/>
            <person name="Feng Q."/>
            <person name="Zhang L."/>
            <person name="Zhu J."/>
            <person name="Weng Q."/>
            <person name="Mu J."/>
            <person name="Lu Y."/>
            <person name="Fan D."/>
            <person name="Liu Y."/>
            <person name="Guan J."/>
            <person name="Zhang Y."/>
            <person name="Yu S."/>
            <person name="Liu X."/>
            <person name="Zhang Y."/>
            <person name="Hong G."/>
            <person name="Han B."/>
            <person name="Choisne N."/>
            <person name="Demange N."/>
            <person name="Orjeda G."/>
            <person name="Samain S."/>
            <person name="Cattolico L."/>
            <person name="Pelletier E."/>
            <person name="Couloux A."/>
            <person name="Segurens B."/>
            <person name="Wincker P."/>
            <person name="D'Hont A."/>
            <person name="Scarpelli C."/>
            <person name="Weissenbach J."/>
            <person name="Salanoubat M."/>
            <person name="Quetier F."/>
            <person name="Yu Y."/>
            <person name="Kim H.R."/>
            <person name="Rambo T."/>
            <person name="Currie J."/>
            <person name="Collura K."/>
            <person name="Luo M."/>
            <person name="Yang T."/>
            <person name="Ammiraju J.S.S."/>
            <person name="Engler F."/>
            <person name="Soderlund C."/>
            <person name="Wing R.A."/>
            <person name="Palmer L.E."/>
            <person name="de la Bastide M."/>
            <person name="Spiegel L."/>
            <person name="Nascimento L."/>
            <person name="Zutavern T."/>
            <person name="O'Shaughnessy A."/>
            <person name="Dike S."/>
            <person name="Dedhia N."/>
            <person name="Preston R."/>
            <person name="Balija V."/>
            <person name="McCombie W.R."/>
            <person name="Chow T."/>
            <person name="Chen H."/>
            <person name="Chung M."/>
            <person name="Chen C."/>
            <person name="Shaw J."/>
            <person name="Wu H."/>
            <person name="Hsiao K."/>
            <person name="Chao Y."/>
            <person name="Chu M."/>
            <person name="Cheng C."/>
            <person name="Hour A."/>
            <person name="Lee P."/>
            <person name="Lin S."/>
            <person name="Lin Y."/>
            <person name="Liou J."/>
            <person name="Liu S."/>
            <person name="Hsing Y."/>
            <person name="Raghuvanshi S."/>
            <person name="Mohanty A."/>
            <person name="Bharti A.K."/>
            <person name="Gaur A."/>
            <person name="Gupta V."/>
            <person name="Kumar D."/>
            <person name="Ravi V."/>
            <person name="Vij S."/>
            <person name="Kapur A."/>
            <person name="Khurana P."/>
            <person name="Khurana P."/>
            <person name="Khurana J.P."/>
            <person name="Tyagi A.K."/>
            <person name="Gaikwad K."/>
            <person name="Singh A."/>
            <person name="Dalal V."/>
            <person name="Srivastava S."/>
            <person name="Dixit A."/>
            <person name="Pal A.K."/>
            <person name="Ghazi I.A."/>
            <person name="Yadav M."/>
            <person name="Pandit A."/>
            <person name="Bhargava A."/>
            <person name="Sureshbabu K."/>
            <person name="Batra K."/>
            <person name="Sharma T.R."/>
            <person name="Mohapatra T."/>
            <person name="Singh N.K."/>
            <person name="Messing J."/>
            <person name="Nelson A.B."/>
            <person name="Fuks G."/>
            <person name="Kavchok S."/>
            <person name="Keizer G."/>
            <person name="Linton E."/>
            <person name="Llaca V."/>
            <person name="Song R."/>
            <person name="Tanyolac B."/>
            <person name="Young S."/>
            <person name="Ho-Il K."/>
            <person name="Hahn J.H."/>
            <person name="Sangsakoo G."/>
            <person name="Vanavichit A."/>
            <person name="de Mattos Luiz.A.T."/>
            <person name="Zimmer P.D."/>
            <person name="Malone G."/>
            <person name="Dellagostin O."/>
            <person name="de Oliveira A.C."/>
            <person name="Bevan M."/>
            <person name="Bancroft I."/>
            <person name="Minx P."/>
            <person name="Cordum H."/>
            <person name="Wilson R."/>
            <person name="Cheng Z."/>
            <person name="Jin W."/>
            <person name="Jiang J."/>
            <person name="Leong S.A."/>
            <person name="Iwama H."/>
            <person name="Gojobori T."/>
            <person name="Itoh T."/>
            <person name="Niimura Y."/>
            <person name="Fujii Y."/>
            <person name="Habara T."/>
            <person name="Sakai H."/>
            <person name="Sato Y."/>
            <person name="Wilson G."/>
            <person name="Kumar K."/>
            <person name="McCouch S."/>
            <person name="Juretic N."/>
            <person name="Hoen D."/>
            <person name="Wright S."/>
            <person name="Bruskiewich R."/>
            <person name="Bureau T."/>
            <person name="Miyao A."/>
            <person name="Hirochika H."/>
            <person name="Nishikawa T."/>
            <person name="Kadowaki K."/>
            <person name="Sugiura M."/>
            <person name="Burr B."/>
            <person name="Sasaki T."/>
        </authorList>
    </citation>
    <scope>NUCLEOTIDE SEQUENCE [LARGE SCALE GENOMIC DNA]</scope>
    <source>
        <strain evidence="5">cv. Nipponbare</strain>
    </source>
</reference>
<evidence type="ECO:0000259" key="3">
    <source>
        <dbReference type="PROSITE" id="PS50158"/>
    </source>
</evidence>
<dbReference type="InterPro" id="IPR001878">
    <property type="entry name" value="Znf_CCHC"/>
</dbReference>
<dbReference type="SUPFAM" id="SSF57756">
    <property type="entry name" value="Retrovirus zinc finger-like domains"/>
    <property type="match status" value="2"/>
</dbReference>
<evidence type="ECO:0000256" key="1">
    <source>
        <dbReference type="PROSITE-ProRule" id="PRU00047"/>
    </source>
</evidence>
<feature type="region of interest" description="Disordered" evidence="2">
    <location>
        <begin position="72"/>
        <end position="121"/>
    </location>
</feature>
<reference evidence="5" key="2">
    <citation type="journal article" date="2008" name="Nucleic Acids Res.">
        <title>The rice annotation project database (RAP-DB): 2008 update.</title>
        <authorList>
            <consortium name="The rice annotation project (RAP)"/>
        </authorList>
    </citation>
    <scope>GENOME REANNOTATION</scope>
    <source>
        <strain evidence="5">cv. Nipponbare</strain>
    </source>
</reference>
<name>Q7XM74_ORYSJ</name>
<dbReference type="Proteomes" id="UP000000763">
    <property type="component" value="Chromosome 4"/>
</dbReference>
<feature type="domain" description="CCHC-type" evidence="3">
    <location>
        <begin position="130"/>
        <end position="144"/>
    </location>
</feature>
<feature type="compositionally biased region" description="Polar residues" evidence="2">
    <location>
        <begin position="87"/>
        <end position="96"/>
    </location>
</feature>
<feature type="region of interest" description="Disordered" evidence="2">
    <location>
        <begin position="561"/>
        <end position="584"/>
    </location>
</feature>
<dbReference type="SMART" id="SM00343">
    <property type="entry name" value="ZnF_C2HC"/>
    <property type="match status" value="5"/>
</dbReference>
<keyword evidence="1" id="KW-0862">Zinc</keyword>
<dbReference type="EMBL" id="AL662978">
    <property type="protein sequence ID" value="CAE04767.3"/>
    <property type="molecule type" value="Genomic_DNA"/>
</dbReference>